<proteinExistence type="predicted"/>
<sequence length="843" mass="92235">MFARFRRHHRRSVLENMSLNLIGPHNQFPHADRTVSGSRSATGFREILHWPQFSLRNFGPDEGTAAFLGRDDLTVEMESCACTPAPRICEVKRLSGVQSGDCFTLKGGTSTDSIAPYTLLQFQSMVGGWVAQHHSRCISIAVVVHHCFRGPVIQMRFIWSSTGMKLYGKAGVARDKPPVKDNVRHVPAHSSHTVCDLVYGGETGPSCNSDVVCPQTKDEVDRLSSSAHVPITDLTHTNTTVNVIWSTLMNEVYKHIKALLYMKGVLTSNCLPPMRSEFDSRRGRSRILPCGNRAGRCRWSVVFLGDLSFPPPLHSGGVSYPASLRLLGYCHAPASHWLLVFKSGQNLSTPLSTSFMKVLVVGKQSKMGHIKSAYCATRTHIPRSASRVRDDIPGHVDGRGPWWGEGVKCGKGERVHPWAASRIDAGSRAGTRVNDLRLWQGSRELGPRETRVVHPQITSSPAPREITVCQVQEHVVNSKLDVSVPFHQPPSHNARVKRDVKGAVPECRGKRENPPISGIVRHDSHLRESSSGPAGNRARFGLVGGERSGRYATTAPFPSAQPCVGSRADVRGVDVVIPGSRRVRENRRLILAAARTDLYRGLAGSTTAVVVWTAIESPHPRRGSICTCAHAPSGEPQGGRYTLLQSLTWRDAATYCDTGDAVELRIQWSPTNKANRVRFPVGIFARENPAGRCRCSGGFQGALPFTPPLYSGAAPYSPRFTFIGSQDLDGGEGVASLTCRYQMEDNWLDKNPPRGLYYLRAEEFAPVMMSGRSHISSSSLNAQSSVLRGAAVAERLDCSHSHKGEPGSIRRPGRSLESPARFCCSTRALQSINAAIQIMGKPV</sequence>
<protein>
    <submittedName>
        <fullName evidence="1">Uncharacterized protein</fullName>
    </submittedName>
</protein>
<evidence type="ECO:0000313" key="1">
    <source>
        <dbReference type="EMBL" id="KAJ8873776.1"/>
    </source>
</evidence>
<comment type="caution">
    <text evidence="1">The sequence shown here is derived from an EMBL/GenBank/DDBJ whole genome shotgun (WGS) entry which is preliminary data.</text>
</comment>
<name>A0ABQ9GP24_9NEOP</name>
<dbReference type="EMBL" id="JARBHB010000010">
    <property type="protein sequence ID" value="KAJ8873776.1"/>
    <property type="molecule type" value="Genomic_DNA"/>
</dbReference>
<evidence type="ECO:0000313" key="2">
    <source>
        <dbReference type="Proteomes" id="UP001159363"/>
    </source>
</evidence>
<reference evidence="1 2" key="1">
    <citation type="submission" date="2023-02" db="EMBL/GenBank/DDBJ databases">
        <title>LHISI_Scaffold_Assembly.</title>
        <authorList>
            <person name="Stuart O.P."/>
            <person name="Cleave R."/>
            <person name="Magrath M.J.L."/>
            <person name="Mikheyev A.S."/>
        </authorList>
    </citation>
    <scope>NUCLEOTIDE SEQUENCE [LARGE SCALE GENOMIC DNA]</scope>
    <source>
        <strain evidence="1">Daus_M_001</strain>
        <tissue evidence="1">Leg muscle</tissue>
    </source>
</reference>
<dbReference type="Proteomes" id="UP001159363">
    <property type="component" value="Chromosome 9"/>
</dbReference>
<organism evidence="1 2">
    <name type="scientific">Dryococelus australis</name>
    <dbReference type="NCBI Taxonomy" id="614101"/>
    <lineage>
        <taxon>Eukaryota</taxon>
        <taxon>Metazoa</taxon>
        <taxon>Ecdysozoa</taxon>
        <taxon>Arthropoda</taxon>
        <taxon>Hexapoda</taxon>
        <taxon>Insecta</taxon>
        <taxon>Pterygota</taxon>
        <taxon>Neoptera</taxon>
        <taxon>Polyneoptera</taxon>
        <taxon>Phasmatodea</taxon>
        <taxon>Verophasmatodea</taxon>
        <taxon>Anareolatae</taxon>
        <taxon>Phasmatidae</taxon>
        <taxon>Eurycanthinae</taxon>
        <taxon>Dryococelus</taxon>
    </lineage>
</organism>
<keyword evidence="2" id="KW-1185">Reference proteome</keyword>
<accession>A0ABQ9GP24</accession>
<gene>
    <name evidence="1" type="ORF">PR048_024610</name>
</gene>